<dbReference type="OrthoDB" id="9815972at2"/>
<protein>
    <submittedName>
        <fullName evidence="7">ABC-2 type transport system permease protein</fullName>
    </submittedName>
</protein>
<keyword evidence="3 5" id="KW-1133">Transmembrane helix</keyword>
<comment type="subcellular location">
    <subcellularLocation>
        <location evidence="1">Membrane</location>
        <topology evidence="1">Multi-pass membrane protein</topology>
    </subcellularLocation>
</comment>
<sequence length="256" mass="29434">MLFMFKSNIFKQYIEFRRYLTNTLLELFIFYVILMALFLGFNTFAGQMDHFGEKIEYVVAGYLIWIFALTAMQSIGWEVYTDMQRGTMDQLYMTPISVWKILLSRMIGKVLIQSSGVALLTIVSMVTTGVYLNTDLISIIPILLLTLFSMFGIGFIVAGICILIKQVDNLLILFQFLLMSFVYIPIEKAPFLKYFPCIYGVDMLKQTMINHVSLWEFSVGDFAFLLVNSFVYFCLGVGLFRLCENTAIKKGILGKY</sequence>
<feature type="transmembrane region" description="Helical" evidence="5">
    <location>
        <begin position="59"/>
        <end position="80"/>
    </location>
</feature>
<dbReference type="PANTHER" id="PTHR43229">
    <property type="entry name" value="NODULATION PROTEIN J"/>
    <property type="match status" value="1"/>
</dbReference>
<evidence type="ECO:0000313" key="8">
    <source>
        <dbReference type="Proteomes" id="UP000241639"/>
    </source>
</evidence>
<evidence type="ECO:0000259" key="6">
    <source>
        <dbReference type="Pfam" id="PF12698"/>
    </source>
</evidence>
<keyword evidence="4 5" id="KW-0472">Membrane</keyword>
<feature type="transmembrane region" description="Helical" evidence="5">
    <location>
        <begin position="110"/>
        <end position="132"/>
    </location>
</feature>
<evidence type="ECO:0000256" key="2">
    <source>
        <dbReference type="ARBA" id="ARBA00022692"/>
    </source>
</evidence>
<evidence type="ECO:0000313" key="7">
    <source>
        <dbReference type="EMBL" id="PTM58840.1"/>
    </source>
</evidence>
<feature type="transmembrane region" description="Helical" evidence="5">
    <location>
        <begin position="138"/>
        <end position="163"/>
    </location>
</feature>
<dbReference type="GO" id="GO:0140359">
    <property type="term" value="F:ABC-type transporter activity"/>
    <property type="evidence" value="ECO:0007669"/>
    <property type="project" value="InterPro"/>
</dbReference>
<keyword evidence="2 5" id="KW-0812">Transmembrane</keyword>
<comment type="caution">
    <text evidence="7">The sequence shown here is derived from an EMBL/GenBank/DDBJ whole genome shotgun (WGS) entry which is preliminary data.</text>
</comment>
<evidence type="ECO:0000256" key="4">
    <source>
        <dbReference type="ARBA" id="ARBA00023136"/>
    </source>
</evidence>
<feature type="transmembrane region" description="Helical" evidence="5">
    <location>
        <begin position="170"/>
        <end position="186"/>
    </location>
</feature>
<feature type="transmembrane region" description="Helical" evidence="5">
    <location>
        <begin position="222"/>
        <end position="243"/>
    </location>
</feature>
<evidence type="ECO:0000256" key="5">
    <source>
        <dbReference type="SAM" id="Phobius"/>
    </source>
</evidence>
<reference evidence="7 8" key="1">
    <citation type="submission" date="2018-04" db="EMBL/GenBank/DDBJ databases">
        <title>Genomic Encyclopedia of Archaeal and Bacterial Type Strains, Phase II (KMG-II): from individual species to whole genera.</title>
        <authorList>
            <person name="Goeker M."/>
        </authorList>
    </citation>
    <scope>NUCLEOTIDE SEQUENCE [LARGE SCALE GENOMIC DNA]</scope>
    <source>
        <strain evidence="7 8">DSM 45169</strain>
    </source>
</reference>
<dbReference type="Pfam" id="PF12698">
    <property type="entry name" value="ABC2_membrane_3"/>
    <property type="match status" value="1"/>
</dbReference>
<gene>
    <name evidence="7" type="ORF">C8J48_1434</name>
</gene>
<dbReference type="Proteomes" id="UP000241639">
    <property type="component" value="Unassembled WGS sequence"/>
</dbReference>
<dbReference type="AlphaFoldDB" id="A0A2T4ZAB6"/>
<feature type="domain" description="ABC-2 type transporter transmembrane" evidence="6">
    <location>
        <begin position="53"/>
        <end position="236"/>
    </location>
</feature>
<dbReference type="EMBL" id="PZZP01000001">
    <property type="protein sequence ID" value="PTM58840.1"/>
    <property type="molecule type" value="Genomic_DNA"/>
</dbReference>
<dbReference type="GO" id="GO:0016020">
    <property type="term" value="C:membrane"/>
    <property type="evidence" value="ECO:0007669"/>
    <property type="project" value="UniProtKB-SubCell"/>
</dbReference>
<dbReference type="InterPro" id="IPR013525">
    <property type="entry name" value="ABC2_TM"/>
</dbReference>
<evidence type="ECO:0000256" key="1">
    <source>
        <dbReference type="ARBA" id="ARBA00004141"/>
    </source>
</evidence>
<name>A0A2T4ZAB6_9BACL</name>
<accession>A0A2T4ZAB6</accession>
<evidence type="ECO:0000256" key="3">
    <source>
        <dbReference type="ARBA" id="ARBA00022989"/>
    </source>
</evidence>
<dbReference type="PANTHER" id="PTHR43229:SF2">
    <property type="entry name" value="NODULATION PROTEIN J"/>
    <property type="match status" value="1"/>
</dbReference>
<organism evidence="7 8">
    <name type="scientific">Desmospora activa DSM 45169</name>
    <dbReference type="NCBI Taxonomy" id="1121389"/>
    <lineage>
        <taxon>Bacteria</taxon>
        <taxon>Bacillati</taxon>
        <taxon>Bacillota</taxon>
        <taxon>Bacilli</taxon>
        <taxon>Bacillales</taxon>
        <taxon>Thermoactinomycetaceae</taxon>
        <taxon>Desmospora</taxon>
    </lineage>
</organism>
<dbReference type="InterPro" id="IPR051784">
    <property type="entry name" value="Nod_factor_ABC_transporter"/>
</dbReference>
<feature type="transmembrane region" description="Helical" evidence="5">
    <location>
        <begin position="20"/>
        <end position="39"/>
    </location>
</feature>
<keyword evidence="8" id="KW-1185">Reference proteome</keyword>
<proteinExistence type="predicted"/>